<comment type="caution">
    <text evidence="1">The sequence shown here is derived from an EMBL/GenBank/DDBJ whole genome shotgun (WGS) entry which is preliminary data.</text>
</comment>
<gene>
    <name evidence="1" type="ORF">XENORESO_007521</name>
</gene>
<dbReference type="EMBL" id="JAHRIM010012454">
    <property type="protein sequence ID" value="MEQ2261233.1"/>
    <property type="molecule type" value="Genomic_DNA"/>
</dbReference>
<evidence type="ECO:0000313" key="1">
    <source>
        <dbReference type="EMBL" id="MEQ2261233.1"/>
    </source>
</evidence>
<evidence type="ECO:0000313" key="2">
    <source>
        <dbReference type="Proteomes" id="UP001444071"/>
    </source>
</evidence>
<name>A0ABV0VX18_9TELE</name>
<reference evidence="1 2" key="1">
    <citation type="submission" date="2021-06" db="EMBL/GenBank/DDBJ databases">
        <authorList>
            <person name="Palmer J.M."/>
        </authorList>
    </citation>
    <scope>NUCLEOTIDE SEQUENCE [LARGE SCALE GENOMIC DNA]</scope>
    <source>
        <strain evidence="1 2">XR_2019</strain>
        <tissue evidence="1">Muscle</tissue>
    </source>
</reference>
<sequence length="140" mass="15828">MTLFIHSSAHQSIHSFVNSSDHQSIEMSIHPSVHPYITQSISPFIRWAIHSSIHQSIDQSSHFLSLTYQSVHLSTHKLISLSIYQPCSSSNSPSIRSSPLIHQSMYPVHPLTILYIHLSVQPLAFEPIYLLTQCVDLLTD</sequence>
<dbReference type="Proteomes" id="UP001444071">
    <property type="component" value="Unassembled WGS sequence"/>
</dbReference>
<proteinExistence type="predicted"/>
<organism evidence="1 2">
    <name type="scientific">Xenotaenia resolanae</name>
    <dbReference type="NCBI Taxonomy" id="208358"/>
    <lineage>
        <taxon>Eukaryota</taxon>
        <taxon>Metazoa</taxon>
        <taxon>Chordata</taxon>
        <taxon>Craniata</taxon>
        <taxon>Vertebrata</taxon>
        <taxon>Euteleostomi</taxon>
        <taxon>Actinopterygii</taxon>
        <taxon>Neopterygii</taxon>
        <taxon>Teleostei</taxon>
        <taxon>Neoteleostei</taxon>
        <taxon>Acanthomorphata</taxon>
        <taxon>Ovalentaria</taxon>
        <taxon>Atherinomorphae</taxon>
        <taxon>Cyprinodontiformes</taxon>
        <taxon>Goodeidae</taxon>
        <taxon>Xenotaenia</taxon>
    </lineage>
</organism>
<keyword evidence="2" id="KW-1185">Reference proteome</keyword>
<protein>
    <submittedName>
        <fullName evidence="1">Uncharacterized protein</fullName>
    </submittedName>
</protein>
<accession>A0ABV0VX18</accession>